<evidence type="ECO:0000313" key="2">
    <source>
        <dbReference type="EMBL" id="GID57800.1"/>
    </source>
</evidence>
<evidence type="ECO:0000313" key="3">
    <source>
        <dbReference type="Proteomes" id="UP000612282"/>
    </source>
</evidence>
<reference evidence="2 3" key="1">
    <citation type="submission" date="2021-01" db="EMBL/GenBank/DDBJ databases">
        <title>Whole genome shotgun sequence of Actinoplanes couchii NBRC 106145.</title>
        <authorList>
            <person name="Komaki H."/>
            <person name="Tamura T."/>
        </authorList>
    </citation>
    <scope>NUCLEOTIDE SEQUENCE [LARGE SCALE GENOMIC DNA]</scope>
    <source>
        <strain evidence="2 3">NBRC 106145</strain>
    </source>
</reference>
<accession>A0ABQ3XH23</accession>
<dbReference type="Proteomes" id="UP000612282">
    <property type="component" value="Unassembled WGS sequence"/>
</dbReference>
<evidence type="ECO:0000256" key="1">
    <source>
        <dbReference type="SAM" id="MobiDB-lite"/>
    </source>
</evidence>
<sequence>MRVVAPAPEACDCPGCSGAELDPAELIDDLIDGGAHLLGCADPLEAELFAANLLALGNQAGEGFAEALAGGIVPALEEIGSREALAVLHAVAALEDGTAAADAARRLSGTGVPSPGWVAELGEPVEPEVFLRFADHRDNLSVLVVTFTRAGRSHGFSVNVVHGDCHSAAEILLFPGTVLDQVTDMIQSAEGVSDLVITRSSPDPETFRWEVERALNARADHDREADDPAGPTEDDNPDYHLSAELLRARLRLLPAPSRPPARHGD</sequence>
<proteinExistence type="predicted"/>
<organism evidence="2 3">
    <name type="scientific">Actinoplanes couchii</name>
    <dbReference type="NCBI Taxonomy" id="403638"/>
    <lineage>
        <taxon>Bacteria</taxon>
        <taxon>Bacillati</taxon>
        <taxon>Actinomycetota</taxon>
        <taxon>Actinomycetes</taxon>
        <taxon>Micromonosporales</taxon>
        <taxon>Micromonosporaceae</taxon>
        <taxon>Actinoplanes</taxon>
    </lineage>
</organism>
<keyword evidence="3" id="KW-1185">Reference proteome</keyword>
<name>A0ABQ3XH23_9ACTN</name>
<protein>
    <submittedName>
        <fullName evidence="2">Uncharacterized protein</fullName>
    </submittedName>
</protein>
<dbReference type="EMBL" id="BOMG01000076">
    <property type="protein sequence ID" value="GID57800.1"/>
    <property type="molecule type" value="Genomic_DNA"/>
</dbReference>
<feature type="region of interest" description="Disordered" evidence="1">
    <location>
        <begin position="218"/>
        <end position="241"/>
    </location>
</feature>
<comment type="caution">
    <text evidence="2">The sequence shown here is derived from an EMBL/GenBank/DDBJ whole genome shotgun (WGS) entry which is preliminary data.</text>
</comment>
<gene>
    <name evidence="2" type="ORF">Aco03nite_062040</name>
</gene>